<dbReference type="GO" id="GO:0008236">
    <property type="term" value="F:serine-type peptidase activity"/>
    <property type="evidence" value="ECO:0007669"/>
    <property type="project" value="UniProtKB-KW"/>
</dbReference>
<dbReference type="Proteomes" id="UP000886786">
    <property type="component" value="Unassembled WGS sequence"/>
</dbReference>
<evidence type="ECO:0000256" key="3">
    <source>
        <dbReference type="ARBA" id="ARBA00022801"/>
    </source>
</evidence>
<gene>
    <name evidence="5" type="ORF">IAB27_02855</name>
</gene>
<evidence type="ECO:0000256" key="4">
    <source>
        <dbReference type="ARBA" id="ARBA00022825"/>
    </source>
</evidence>
<dbReference type="GO" id="GO:0006508">
    <property type="term" value="P:proteolysis"/>
    <property type="evidence" value="ECO:0007669"/>
    <property type="project" value="UniProtKB-KW"/>
</dbReference>
<keyword evidence="4" id="KW-0720">Serine protease</keyword>
<dbReference type="Gene3D" id="3.40.50.880">
    <property type="match status" value="1"/>
</dbReference>
<keyword evidence="3" id="KW-0378">Hydrolase</keyword>
<dbReference type="InterPro" id="IPR029062">
    <property type="entry name" value="Class_I_gatase-like"/>
</dbReference>
<dbReference type="EMBL" id="DVFV01000054">
    <property type="protein sequence ID" value="HIQ90554.1"/>
    <property type="molecule type" value="Genomic_DNA"/>
</dbReference>
<name>A0A9D0ZQ31_9FIRM</name>
<comment type="caution">
    <text evidence="5">The sequence shown here is derived from an EMBL/GenBank/DDBJ whole genome shotgun (WGS) entry which is preliminary data.</text>
</comment>
<dbReference type="Pfam" id="PF03575">
    <property type="entry name" value="Peptidase_S51"/>
    <property type="match status" value="1"/>
</dbReference>
<evidence type="ECO:0000313" key="6">
    <source>
        <dbReference type="Proteomes" id="UP000886786"/>
    </source>
</evidence>
<keyword evidence="2" id="KW-0645">Protease</keyword>
<dbReference type="InterPro" id="IPR005320">
    <property type="entry name" value="Peptidase_S51"/>
</dbReference>
<organism evidence="5 6">
    <name type="scientific">Candidatus Coprosoma intestinipullorum</name>
    <dbReference type="NCBI Taxonomy" id="2840752"/>
    <lineage>
        <taxon>Bacteria</taxon>
        <taxon>Bacillati</taxon>
        <taxon>Bacillota</taxon>
        <taxon>Bacillota incertae sedis</taxon>
        <taxon>Candidatus Coprosoma</taxon>
    </lineage>
</organism>
<reference evidence="5" key="1">
    <citation type="submission" date="2020-10" db="EMBL/GenBank/DDBJ databases">
        <authorList>
            <person name="Gilroy R."/>
        </authorList>
    </citation>
    <scope>NUCLEOTIDE SEQUENCE</scope>
    <source>
        <strain evidence="5">CHK147-3167</strain>
    </source>
</reference>
<comment type="similarity">
    <text evidence="1">Belongs to the peptidase S51 family.</text>
</comment>
<sequence length="222" mass="24963">MKIIYLMSGPDKVNGFDEKIRNELKNDLKGTKSLTFIVSSPDSFAKNDMYINGNGQVIGVKNFLREISEIETFNILDNRVDIETGSKFIQSSDVLYFLGGDPFEQIKYINNNGYDKLLKEFNGIILGASAGAMNLGKISYYSKDDDYDKSLFYDGLGITNITIDPHFDINNGEQFNEALTNSKGHEIIGVPNNSAIRICNEDIRYVNTCYKFVDGKVDIINE</sequence>
<keyword evidence="5" id="KW-0315">Glutamine amidotransferase</keyword>
<accession>A0A9D0ZQ31</accession>
<evidence type="ECO:0000256" key="1">
    <source>
        <dbReference type="ARBA" id="ARBA00006534"/>
    </source>
</evidence>
<dbReference type="SUPFAM" id="SSF52317">
    <property type="entry name" value="Class I glutamine amidotransferase-like"/>
    <property type="match status" value="1"/>
</dbReference>
<evidence type="ECO:0000256" key="2">
    <source>
        <dbReference type="ARBA" id="ARBA00022670"/>
    </source>
</evidence>
<dbReference type="AlphaFoldDB" id="A0A9D0ZQ31"/>
<evidence type="ECO:0000313" key="5">
    <source>
        <dbReference type="EMBL" id="HIQ90554.1"/>
    </source>
</evidence>
<protein>
    <submittedName>
        <fullName evidence="5">Type 1 glutamine amidotransferase-like domain-containing protein</fullName>
    </submittedName>
</protein>
<reference evidence="5" key="2">
    <citation type="journal article" date="2021" name="PeerJ">
        <title>Extensive microbial diversity within the chicken gut microbiome revealed by metagenomics and culture.</title>
        <authorList>
            <person name="Gilroy R."/>
            <person name="Ravi A."/>
            <person name="Getino M."/>
            <person name="Pursley I."/>
            <person name="Horton D.L."/>
            <person name="Alikhan N.F."/>
            <person name="Baker D."/>
            <person name="Gharbi K."/>
            <person name="Hall N."/>
            <person name="Watson M."/>
            <person name="Adriaenssens E.M."/>
            <person name="Foster-Nyarko E."/>
            <person name="Jarju S."/>
            <person name="Secka A."/>
            <person name="Antonio M."/>
            <person name="Oren A."/>
            <person name="Chaudhuri R.R."/>
            <person name="La Ragione R."/>
            <person name="Hildebrand F."/>
            <person name="Pallen M.J."/>
        </authorList>
    </citation>
    <scope>NUCLEOTIDE SEQUENCE</scope>
    <source>
        <strain evidence="5">CHK147-3167</strain>
    </source>
</reference>
<proteinExistence type="inferred from homology"/>